<reference evidence="1 2" key="1">
    <citation type="journal article" date="2015" name="Proc. Natl. Acad. Sci. U.S.A.">
        <title>The resurrection genome of Boea hygrometrica: A blueprint for survival of dehydration.</title>
        <authorList>
            <person name="Xiao L."/>
            <person name="Yang G."/>
            <person name="Zhang L."/>
            <person name="Yang X."/>
            <person name="Zhao S."/>
            <person name="Ji Z."/>
            <person name="Zhou Q."/>
            <person name="Hu M."/>
            <person name="Wang Y."/>
            <person name="Chen M."/>
            <person name="Xu Y."/>
            <person name="Jin H."/>
            <person name="Xiao X."/>
            <person name="Hu G."/>
            <person name="Bao F."/>
            <person name="Hu Y."/>
            <person name="Wan P."/>
            <person name="Li L."/>
            <person name="Deng X."/>
            <person name="Kuang T."/>
            <person name="Xiang C."/>
            <person name="Zhu J.K."/>
            <person name="Oliver M.J."/>
            <person name="He Y."/>
        </authorList>
    </citation>
    <scope>NUCLEOTIDE SEQUENCE [LARGE SCALE GENOMIC DNA]</scope>
    <source>
        <strain evidence="2">cv. XS01</strain>
    </source>
</reference>
<organism evidence="1 2">
    <name type="scientific">Dorcoceras hygrometricum</name>
    <dbReference type="NCBI Taxonomy" id="472368"/>
    <lineage>
        <taxon>Eukaryota</taxon>
        <taxon>Viridiplantae</taxon>
        <taxon>Streptophyta</taxon>
        <taxon>Embryophyta</taxon>
        <taxon>Tracheophyta</taxon>
        <taxon>Spermatophyta</taxon>
        <taxon>Magnoliopsida</taxon>
        <taxon>eudicotyledons</taxon>
        <taxon>Gunneridae</taxon>
        <taxon>Pentapetalae</taxon>
        <taxon>asterids</taxon>
        <taxon>lamiids</taxon>
        <taxon>Lamiales</taxon>
        <taxon>Gesneriaceae</taxon>
        <taxon>Didymocarpoideae</taxon>
        <taxon>Trichosporeae</taxon>
        <taxon>Loxocarpinae</taxon>
        <taxon>Dorcoceras</taxon>
    </lineage>
</organism>
<protein>
    <submittedName>
        <fullName evidence="1">Armadillo-like helical domain containing protein</fullName>
    </submittedName>
</protein>
<sequence>MLQNEFNKLAINAKVAGRLQKADKSIVSDRITDVYRLTPSCEEEINLRPQTNKGKTKIDTNEITISPFHDFQLWNQQEKGHMKSFTFKLRRSDNNTQKYIKDPSTDEVPLVATVSEDDLSPRRAWVLWVCLIEMDNVKFPFKFYQNSANGSFLLNTMTGKTTCFAEDVFERKRHVNKFPGSKDTRRKFCNMAHIGRWIETICRNVQIRKSQNGKNFRLRSDWKHFAKTSLRDHTYVFPGTPKSKSSPDKNKEDTKINITWTTTYLVEDKAT</sequence>
<dbReference type="OrthoDB" id="1739280at2759"/>
<dbReference type="EMBL" id="KV013963">
    <property type="protein sequence ID" value="KZV23047.1"/>
    <property type="molecule type" value="Genomic_DNA"/>
</dbReference>
<name>A0A2Z7AUN6_9LAMI</name>
<accession>A0A2Z7AUN6</accession>
<evidence type="ECO:0000313" key="1">
    <source>
        <dbReference type="EMBL" id="KZV23047.1"/>
    </source>
</evidence>
<proteinExistence type="predicted"/>
<dbReference type="AlphaFoldDB" id="A0A2Z7AUN6"/>
<dbReference type="Proteomes" id="UP000250235">
    <property type="component" value="Unassembled WGS sequence"/>
</dbReference>
<keyword evidence="2" id="KW-1185">Reference proteome</keyword>
<gene>
    <name evidence="1" type="ORF">F511_32897</name>
</gene>
<evidence type="ECO:0000313" key="2">
    <source>
        <dbReference type="Proteomes" id="UP000250235"/>
    </source>
</evidence>